<dbReference type="EMBL" id="JAAAIN010003180">
    <property type="protein sequence ID" value="KAG0287201.1"/>
    <property type="molecule type" value="Genomic_DNA"/>
</dbReference>
<evidence type="ECO:0000256" key="1">
    <source>
        <dbReference type="SAM" id="SignalP"/>
    </source>
</evidence>
<protein>
    <submittedName>
        <fullName evidence="2">Uncharacterized protein</fullName>
    </submittedName>
</protein>
<keyword evidence="1" id="KW-0732">Signal</keyword>
<feature type="signal peptide" evidence="1">
    <location>
        <begin position="1"/>
        <end position="19"/>
    </location>
</feature>
<feature type="non-terminal residue" evidence="2">
    <location>
        <position position="105"/>
    </location>
</feature>
<proteinExistence type="predicted"/>
<evidence type="ECO:0000313" key="2">
    <source>
        <dbReference type="EMBL" id="KAG0287201.1"/>
    </source>
</evidence>
<sequence length="105" mass="11849">MKLINLTYVLLAAIPLVQTVVEAGSYTLDACMRTDTVHVWDSDGGYGQELWDGKTSNTVYVGVKGSGFYSKMKFNINKTKKTATITYRGQTLKFSKPNNEIWWKD</sequence>
<feature type="chain" id="PRO_5040222797" evidence="1">
    <location>
        <begin position="20"/>
        <end position="105"/>
    </location>
</feature>
<evidence type="ECO:0000313" key="3">
    <source>
        <dbReference type="Proteomes" id="UP000823405"/>
    </source>
</evidence>
<dbReference type="AlphaFoldDB" id="A0A9P6QQR7"/>
<accession>A0A9P6QQR7</accession>
<reference evidence="2" key="1">
    <citation type="journal article" date="2020" name="Fungal Divers.">
        <title>Resolving the Mortierellaceae phylogeny through synthesis of multi-gene phylogenetics and phylogenomics.</title>
        <authorList>
            <person name="Vandepol N."/>
            <person name="Liber J."/>
            <person name="Desiro A."/>
            <person name="Na H."/>
            <person name="Kennedy M."/>
            <person name="Barry K."/>
            <person name="Grigoriev I.V."/>
            <person name="Miller A.N."/>
            <person name="O'Donnell K."/>
            <person name="Stajich J.E."/>
            <person name="Bonito G."/>
        </authorList>
    </citation>
    <scope>NUCLEOTIDE SEQUENCE</scope>
    <source>
        <strain evidence="2">NVP60</strain>
    </source>
</reference>
<dbReference type="Proteomes" id="UP000823405">
    <property type="component" value="Unassembled WGS sequence"/>
</dbReference>
<dbReference type="OrthoDB" id="10549837at2759"/>
<name>A0A9P6QQR7_9FUNG</name>
<keyword evidence="3" id="KW-1185">Reference proteome</keyword>
<organism evidence="2 3">
    <name type="scientific">Linnemannia gamsii</name>
    <dbReference type="NCBI Taxonomy" id="64522"/>
    <lineage>
        <taxon>Eukaryota</taxon>
        <taxon>Fungi</taxon>
        <taxon>Fungi incertae sedis</taxon>
        <taxon>Mucoromycota</taxon>
        <taxon>Mortierellomycotina</taxon>
        <taxon>Mortierellomycetes</taxon>
        <taxon>Mortierellales</taxon>
        <taxon>Mortierellaceae</taxon>
        <taxon>Linnemannia</taxon>
    </lineage>
</organism>
<gene>
    <name evidence="2" type="ORF">BGZ97_007171</name>
</gene>
<comment type="caution">
    <text evidence="2">The sequence shown here is derived from an EMBL/GenBank/DDBJ whole genome shotgun (WGS) entry which is preliminary data.</text>
</comment>